<dbReference type="EMBL" id="GBRH01191218">
    <property type="protein sequence ID" value="JAE06678.1"/>
    <property type="molecule type" value="Transcribed_RNA"/>
</dbReference>
<accession>A0A0A9FEK4</accession>
<reference evidence="2" key="1">
    <citation type="submission" date="2014-09" db="EMBL/GenBank/DDBJ databases">
        <authorList>
            <person name="Magalhaes I.L.F."/>
            <person name="Oliveira U."/>
            <person name="Santos F.R."/>
            <person name="Vidigal T.H.D.A."/>
            <person name="Brescovit A.D."/>
            <person name="Santos A.J."/>
        </authorList>
    </citation>
    <scope>NUCLEOTIDE SEQUENCE</scope>
    <source>
        <tissue evidence="2">Shoot tissue taken approximately 20 cm above the soil surface</tissue>
    </source>
</reference>
<dbReference type="AlphaFoldDB" id="A0A0A9FEK4"/>
<proteinExistence type="predicted"/>
<name>A0A0A9FEK4_ARUDO</name>
<organism evidence="2">
    <name type="scientific">Arundo donax</name>
    <name type="common">Giant reed</name>
    <name type="synonym">Donax arundinaceus</name>
    <dbReference type="NCBI Taxonomy" id="35708"/>
    <lineage>
        <taxon>Eukaryota</taxon>
        <taxon>Viridiplantae</taxon>
        <taxon>Streptophyta</taxon>
        <taxon>Embryophyta</taxon>
        <taxon>Tracheophyta</taxon>
        <taxon>Spermatophyta</taxon>
        <taxon>Magnoliopsida</taxon>
        <taxon>Liliopsida</taxon>
        <taxon>Poales</taxon>
        <taxon>Poaceae</taxon>
        <taxon>PACMAD clade</taxon>
        <taxon>Arundinoideae</taxon>
        <taxon>Arundineae</taxon>
        <taxon>Arundo</taxon>
    </lineage>
</organism>
<sequence length="58" mass="6429">MVSSFSPSSFSPLFKPWLSLVLLQTGCYGLGPDSSMCEGQGHTGKHMHVQLHDYFQIN</sequence>
<keyword evidence="1" id="KW-0732">Signal</keyword>
<feature type="chain" id="PRO_5002045774" evidence="1">
    <location>
        <begin position="30"/>
        <end position="58"/>
    </location>
</feature>
<reference evidence="2" key="2">
    <citation type="journal article" date="2015" name="Data Brief">
        <title>Shoot transcriptome of the giant reed, Arundo donax.</title>
        <authorList>
            <person name="Barrero R.A."/>
            <person name="Guerrero F.D."/>
            <person name="Moolhuijzen P."/>
            <person name="Goolsby J.A."/>
            <person name="Tidwell J."/>
            <person name="Bellgard S.E."/>
            <person name="Bellgard M.I."/>
        </authorList>
    </citation>
    <scope>NUCLEOTIDE SEQUENCE</scope>
    <source>
        <tissue evidence="2">Shoot tissue taken approximately 20 cm above the soil surface</tissue>
    </source>
</reference>
<feature type="signal peptide" evidence="1">
    <location>
        <begin position="1"/>
        <end position="29"/>
    </location>
</feature>
<evidence type="ECO:0000313" key="2">
    <source>
        <dbReference type="EMBL" id="JAE06678.1"/>
    </source>
</evidence>
<evidence type="ECO:0000256" key="1">
    <source>
        <dbReference type="SAM" id="SignalP"/>
    </source>
</evidence>
<protein>
    <submittedName>
        <fullName evidence="2">Uncharacterized protein</fullName>
    </submittedName>
</protein>